<dbReference type="RefSeq" id="WP_341567788.1">
    <property type="nucleotide sequence ID" value="NZ_JBAKAR010000012.1"/>
</dbReference>
<dbReference type="Gene3D" id="3.10.180.10">
    <property type="entry name" value="2,3-Dihydroxybiphenyl 1,2-Dioxygenase, domain 1"/>
    <property type="match status" value="2"/>
</dbReference>
<proteinExistence type="predicted"/>
<protein>
    <submittedName>
        <fullName evidence="2">VOC family protein</fullName>
    </submittedName>
</protein>
<comment type="caution">
    <text evidence="2">The sequence shown here is derived from an EMBL/GenBank/DDBJ whole genome shotgun (WGS) entry which is preliminary data.</text>
</comment>
<dbReference type="CDD" id="cd06587">
    <property type="entry name" value="VOC"/>
    <property type="match status" value="1"/>
</dbReference>
<accession>A0ABU9G6W8</accession>
<reference evidence="2 3" key="1">
    <citation type="submission" date="2024-02" db="EMBL/GenBank/DDBJ databases">
        <title>Bacteria isolated from the canopy kelp, Nereocystis luetkeana.</title>
        <authorList>
            <person name="Pfister C.A."/>
            <person name="Younker I.T."/>
            <person name="Light S.H."/>
        </authorList>
    </citation>
    <scope>NUCLEOTIDE SEQUENCE [LARGE SCALE GENOMIC DNA]</scope>
    <source>
        <strain evidence="2 3">TI.4.07</strain>
    </source>
</reference>
<gene>
    <name evidence="2" type="ORF">V6242_13900</name>
</gene>
<sequence length="282" mass="31723">MTAKVGRVDHPVIAVKDLKQTKEQFQKLGFIVPPIGQHQEWGTENLCIMFPNDYLEIRGVNDPNKFLAGVDDFLKNGQGFYSVAFNSKSAEESYAEAVKSGIEIKLPKHLNRKLVLEDKVLDLHFKTVMLDSKYFPGLTHANLCEHLTFDTLRQPEWLDHPNGVVSFGRLTGVVKDFDAAESIYTKLLGAENVHREQDRITLTFGIGADIELIDEEEATRRGDNHEGRGEAYLASAMLLVKDLAVAKSTLEQNGIRFQETKTNLIRIDPRDACGSVIYFSQE</sequence>
<feature type="domain" description="VOC" evidence="1">
    <location>
        <begin position="166"/>
        <end position="282"/>
    </location>
</feature>
<dbReference type="SUPFAM" id="SSF54593">
    <property type="entry name" value="Glyoxalase/Bleomycin resistance protein/Dihydroxybiphenyl dioxygenase"/>
    <property type="match status" value="2"/>
</dbReference>
<dbReference type="InterPro" id="IPR037523">
    <property type="entry name" value="VOC_core"/>
</dbReference>
<organism evidence="2 3">
    <name type="scientific">Marinomonas arenicola</name>
    <dbReference type="NCBI Taxonomy" id="569601"/>
    <lineage>
        <taxon>Bacteria</taxon>
        <taxon>Pseudomonadati</taxon>
        <taxon>Pseudomonadota</taxon>
        <taxon>Gammaproteobacteria</taxon>
        <taxon>Oceanospirillales</taxon>
        <taxon>Oceanospirillaceae</taxon>
        <taxon>Marinomonas</taxon>
    </lineage>
</organism>
<dbReference type="PANTHER" id="PTHR40265:SF1">
    <property type="entry name" value="GLYOXALASE-LIKE DOMAIN-CONTAINING PROTEIN"/>
    <property type="match status" value="1"/>
</dbReference>
<dbReference type="InterPro" id="IPR029068">
    <property type="entry name" value="Glyas_Bleomycin-R_OHBP_Dase"/>
</dbReference>
<dbReference type="Pfam" id="PF13468">
    <property type="entry name" value="Glyoxalase_3"/>
    <property type="match status" value="1"/>
</dbReference>
<evidence type="ECO:0000259" key="1">
    <source>
        <dbReference type="PROSITE" id="PS51819"/>
    </source>
</evidence>
<evidence type="ECO:0000313" key="3">
    <source>
        <dbReference type="Proteomes" id="UP001379949"/>
    </source>
</evidence>
<dbReference type="PANTHER" id="PTHR40265">
    <property type="entry name" value="BLL2707 PROTEIN"/>
    <property type="match status" value="1"/>
</dbReference>
<dbReference type="InterPro" id="IPR025870">
    <property type="entry name" value="Glyoxalase-like_dom"/>
</dbReference>
<keyword evidence="3" id="KW-1185">Reference proteome</keyword>
<evidence type="ECO:0000313" key="2">
    <source>
        <dbReference type="EMBL" id="MEL0614245.1"/>
    </source>
</evidence>
<dbReference type="EMBL" id="JBAKAR010000012">
    <property type="protein sequence ID" value="MEL0614245.1"/>
    <property type="molecule type" value="Genomic_DNA"/>
</dbReference>
<name>A0ABU9G6W8_9GAMM</name>
<dbReference type="Proteomes" id="UP001379949">
    <property type="component" value="Unassembled WGS sequence"/>
</dbReference>
<dbReference type="PROSITE" id="PS51819">
    <property type="entry name" value="VOC"/>
    <property type="match status" value="1"/>
</dbReference>